<dbReference type="AlphaFoldDB" id="A0A803XTR7"/>
<proteinExistence type="predicted"/>
<dbReference type="Ensembl" id="ENSMGAT00000021848.1">
    <property type="protein sequence ID" value="ENSMGAP00000022913.1"/>
    <property type="gene ID" value="ENSMGAG00000020114.1"/>
</dbReference>
<protein>
    <submittedName>
        <fullName evidence="1">Uncharacterized protein</fullName>
    </submittedName>
</protein>
<organism evidence="1 2">
    <name type="scientific">Meleagris gallopavo</name>
    <name type="common">Wild turkey</name>
    <dbReference type="NCBI Taxonomy" id="9103"/>
    <lineage>
        <taxon>Eukaryota</taxon>
        <taxon>Metazoa</taxon>
        <taxon>Chordata</taxon>
        <taxon>Craniata</taxon>
        <taxon>Vertebrata</taxon>
        <taxon>Euteleostomi</taxon>
        <taxon>Archelosauria</taxon>
        <taxon>Archosauria</taxon>
        <taxon>Dinosauria</taxon>
        <taxon>Saurischia</taxon>
        <taxon>Theropoda</taxon>
        <taxon>Coelurosauria</taxon>
        <taxon>Aves</taxon>
        <taxon>Neognathae</taxon>
        <taxon>Galloanserae</taxon>
        <taxon>Galliformes</taxon>
        <taxon>Phasianidae</taxon>
        <taxon>Meleagridinae</taxon>
        <taxon>Meleagris</taxon>
    </lineage>
</organism>
<keyword evidence="2" id="KW-1185">Reference proteome</keyword>
<accession>A0A803XTR7</accession>
<reference evidence="1" key="3">
    <citation type="submission" date="2025-09" db="UniProtKB">
        <authorList>
            <consortium name="Ensembl"/>
        </authorList>
    </citation>
    <scope>IDENTIFICATION</scope>
</reference>
<sequence length="95" mass="10870">EHPAGEVTSLDWQLKNQVPRNLPFTAVRITEGEMKSYHDFIGGCIRLECMAKKEKVKRDARLILNKCLFNTWVLGTEFSVHVSRADICCAYKISL</sequence>
<dbReference type="Proteomes" id="UP000001645">
    <property type="component" value="Chromosome 11"/>
</dbReference>
<reference evidence="1 2" key="1">
    <citation type="journal article" date="2010" name="PLoS Biol.">
        <title>Multi-platform next-generation sequencing of the domestic turkey (Meleagris gallopavo): genome assembly and analysis.</title>
        <authorList>
            <person name="Dalloul R.A."/>
            <person name="Long J.A."/>
            <person name="Zimin A.V."/>
            <person name="Aslam L."/>
            <person name="Beal K."/>
            <person name="Blomberg L.A."/>
            <person name="Bouffard P."/>
            <person name="Burt D.W."/>
            <person name="Crasta O."/>
            <person name="Crooijmans R.P."/>
            <person name="Cooper K."/>
            <person name="Coulombe R.A."/>
            <person name="De S."/>
            <person name="Delany M.E."/>
            <person name="Dodgson J.B."/>
            <person name="Dong J.J."/>
            <person name="Evans C."/>
            <person name="Frederickson K.M."/>
            <person name="Flicek P."/>
            <person name="Florea L."/>
            <person name="Folkerts O."/>
            <person name="Groenen M.A."/>
            <person name="Harkins T.T."/>
            <person name="Herrero J."/>
            <person name="Hoffmann S."/>
            <person name="Megens H.J."/>
            <person name="Jiang A."/>
            <person name="de Jong P."/>
            <person name="Kaiser P."/>
            <person name="Kim H."/>
            <person name="Kim K.W."/>
            <person name="Kim S."/>
            <person name="Langenberger D."/>
            <person name="Lee M.K."/>
            <person name="Lee T."/>
            <person name="Mane S."/>
            <person name="Marcais G."/>
            <person name="Marz M."/>
            <person name="McElroy A.P."/>
            <person name="Modise T."/>
            <person name="Nefedov M."/>
            <person name="Notredame C."/>
            <person name="Paton I.R."/>
            <person name="Payne W.S."/>
            <person name="Pertea G."/>
            <person name="Prickett D."/>
            <person name="Puiu D."/>
            <person name="Qioa D."/>
            <person name="Raineri E."/>
            <person name="Ruffier M."/>
            <person name="Salzberg S.L."/>
            <person name="Schatz M.C."/>
            <person name="Scheuring C."/>
            <person name="Schmidt C.J."/>
            <person name="Schroeder S."/>
            <person name="Searle S.M."/>
            <person name="Smith E.J."/>
            <person name="Smith J."/>
            <person name="Sonstegard T.S."/>
            <person name="Stadler P.F."/>
            <person name="Tafer H."/>
            <person name="Tu Z.J."/>
            <person name="Van Tassell C.P."/>
            <person name="Vilella A.J."/>
            <person name="Williams K.P."/>
            <person name="Yorke J.A."/>
            <person name="Zhang L."/>
            <person name="Zhang H.B."/>
            <person name="Zhang X."/>
            <person name="Zhang Y."/>
            <person name="Reed K.M."/>
        </authorList>
    </citation>
    <scope>NUCLEOTIDE SEQUENCE [LARGE SCALE GENOMIC DNA]</scope>
</reference>
<reference evidence="1" key="2">
    <citation type="submission" date="2025-08" db="UniProtKB">
        <authorList>
            <consortium name="Ensembl"/>
        </authorList>
    </citation>
    <scope>IDENTIFICATION</scope>
</reference>
<name>A0A803XTR7_MELGA</name>
<evidence type="ECO:0000313" key="2">
    <source>
        <dbReference type="Proteomes" id="UP000001645"/>
    </source>
</evidence>
<evidence type="ECO:0000313" key="1">
    <source>
        <dbReference type="Ensembl" id="ENSMGAP00000022913.1"/>
    </source>
</evidence>
<dbReference type="GeneTree" id="ENSGT00990000203899"/>
<dbReference type="InParanoid" id="A0A803XTR7"/>